<evidence type="ECO:0000259" key="8">
    <source>
        <dbReference type="Pfam" id="PF18765"/>
    </source>
</evidence>
<dbReference type="PANTHER" id="PTHR33571">
    <property type="entry name" value="SSL8005 PROTEIN"/>
    <property type="match status" value="1"/>
</dbReference>
<accession>A0ABX5TKL5</accession>
<dbReference type="Pfam" id="PF18765">
    <property type="entry name" value="Polbeta"/>
    <property type="match status" value="1"/>
</dbReference>
<sequence>MMNKEIIEKLRELKPVLKEKFGIEEFAVFGSMARDDYKESSDIDIAIIKARKKDYFKMIDTKYFLEEKLNKKIDMGYYDSIRPIIRKRIEKDLIYV</sequence>
<proteinExistence type="predicted"/>
<gene>
    <name evidence="9" type="ORF">C6V80_08985</name>
</gene>
<evidence type="ECO:0000256" key="4">
    <source>
        <dbReference type="ARBA" id="ARBA00022723"/>
    </source>
</evidence>
<keyword evidence="3" id="KW-0548">Nucleotidyltransferase</keyword>
<dbReference type="InterPro" id="IPR052038">
    <property type="entry name" value="Type-VII_TA_antitoxin"/>
</dbReference>
<evidence type="ECO:0000256" key="6">
    <source>
        <dbReference type="ARBA" id="ARBA00022840"/>
    </source>
</evidence>
<evidence type="ECO:0000313" key="9">
    <source>
        <dbReference type="EMBL" id="QCI29088.1"/>
    </source>
</evidence>
<dbReference type="EMBL" id="CP027432">
    <property type="protein sequence ID" value="QCI29088.1"/>
    <property type="molecule type" value="Genomic_DNA"/>
</dbReference>
<dbReference type="InterPro" id="IPR041633">
    <property type="entry name" value="Polbeta"/>
</dbReference>
<keyword evidence="5" id="KW-0547">Nucleotide-binding</keyword>
<dbReference type="InterPro" id="IPR043519">
    <property type="entry name" value="NT_sf"/>
</dbReference>
<dbReference type="SUPFAM" id="SSF81301">
    <property type="entry name" value="Nucleotidyltransferase"/>
    <property type="match status" value="1"/>
</dbReference>
<keyword evidence="4" id="KW-0479">Metal-binding</keyword>
<evidence type="ECO:0000256" key="5">
    <source>
        <dbReference type="ARBA" id="ARBA00022741"/>
    </source>
</evidence>
<evidence type="ECO:0000256" key="1">
    <source>
        <dbReference type="ARBA" id="ARBA00001946"/>
    </source>
</evidence>
<organism evidence="9 10">
    <name type="scientific">Caminibacter pacificus</name>
    <dbReference type="NCBI Taxonomy" id="1424653"/>
    <lineage>
        <taxon>Bacteria</taxon>
        <taxon>Pseudomonadati</taxon>
        <taxon>Campylobacterota</taxon>
        <taxon>Epsilonproteobacteria</taxon>
        <taxon>Nautiliales</taxon>
        <taxon>Nautiliaceae</taxon>
        <taxon>Caminibacter</taxon>
    </lineage>
</organism>
<evidence type="ECO:0000256" key="2">
    <source>
        <dbReference type="ARBA" id="ARBA00022679"/>
    </source>
</evidence>
<dbReference type="CDD" id="cd05403">
    <property type="entry name" value="NT_KNTase_like"/>
    <property type="match status" value="1"/>
</dbReference>
<feature type="domain" description="Polymerase beta nucleotidyltransferase" evidence="8">
    <location>
        <begin position="12"/>
        <end position="91"/>
    </location>
</feature>
<reference evidence="9" key="1">
    <citation type="submission" date="2019-06" db="EMBL/GenBank/DDBJ databases">
        <title>A comparative analysis of the Nautiliaceae.</title>
        <authorList>
            <person name="Grosche A."/>
            <person name="Smedile F."/>
            <person name="Vetriani C."/>
        </authorList>
    </citation>
    <scope>NUCLEOTIDE SEQUENCE</scope>
    <source>
        <strain evidence="9">TB6</strain>
    </source>
</reference>
<evidence type="ECO:0000256" key="7">
    <source>
        <dbReference type="ARBA" id="ARBA00022842"/>
    </source>
</evidence>
<keyword evidence="6" id="KW-0067">ATP-binding</keyword>
<name>A0ABX5TKL5_9BACT</name>
<evidence type="ECO:0000256" key="3">
    <source>
        <dbReference type="ARBA" id="ARBA00022695"/>
    </source>
</evidence>
<comment type="cofactor">
    <cofactor evidence="1">
        <name>Mg(2+)</name>
        <dbReference type="ChEBI" id="CHEBI:18420"/>
    </cofactor>
</comment>
<keyword evidence="10" id="KW-1185">Reference proteome</keyword>
<evidence type="ECO:0000313" key="10">
    <source>
        <dbReference type="Proteomes" id="UP000298805"/>
    </source>
</evidence>
<dbReference type="Gene3D" id="3.30.460.10">
    <property type="entry name" value="Beta Polymerase, domain 2"/>
    <property type="match status" value="1"/>
</dbReference>
<keyword evidence="7" id="KW-0460">Magnesium</keyword>
<dbReference type="Proteomes" id="UP000298805">
    <property type="component" value="Chromosome"/>
</dbReference>
<dbReference type="PANTHER" id="PTHR33571:SF14">
    <property type="entry name" value="PROTEIN ADENYLYLTRANSFERASE MJ0435-RELATED"/>
    <property type="match status" value="1"/>
</dbReference>
<protein>
    <submittedName>
        <fullName evidence="9">Nucleotidyltransferase family protein</fullName>
    </submittedName>
</protein>
<keyword evidence="2" id="KW-0808">Transferase</keyword>